<gene>
    <name evidence="1" type="ORF">CA836_00905</name>
</gene>
<dbReference type="Pfam" id="PF10083">
    <property type="entry name" value="DUF2321"/>
    <property type="match status" value="1"/>
</dbReference>
<protein>
    <recommendedName>
        <fullName evidence="3">DUF2321 domain-containing protein</fullName>
    </recommendedName>
</protein>
<comment type="caution">
    <text evidence="1">The sequence shown here is derived from an EMBL/GenBank/DDBJ whole genome shotgun (WGS) entry which is preliminary data.</text>
</comment>
<evidence type="ECO:0000313" key="2">
    <source>
        <dbReference type="Proteomes" id="UP000223525"/>
    </source>
</evidence>
<name>A0A2C5ZGB1_FUSNP</name>
<reference evidence="1 2" key="1">
    <citation type="submission" date="2017-06" db="EMBL/GenBank/DDBJ databases">
        <title>Draft genome sequence of Fusobacterium nucleatum subsp. polymorphum KCOM 1248 (=ChDC F113).</title>
        <authorList>
            <person name="Kook J.-K."/>
            <person name="Park S.-N."/>
            <person name="Lim Y.K."/>
            <person name="Roh H."/>
        </authorList>
    </citation>
    <scope>NUCLEOTIDE SEQUENCE [LARGE SCALE GENOMIC DNA]</scope>
    <source>
        <strain evidence="2">KCOM 1248 (ChDC F113)</strain>
    </source>
</reference>
<dbReference type="Proteomes" id="UP000223525">
    <property type="component" value="Unassembled WGS sequence"/>
</dbReference>
<accession>A0A2C5ZGB1</accession>
<dbReference type="InterPro" id="IPR016891">
    <property type="entry name" value="DUF2321"/>
</dbReference>
<evidence type="ECO:0000313" key="1">
    <source>
        <dbReference type="EMBL" id="PHH98439.1"/>
    </source>
</evidence>
<dbReference type="RefSeq" id="WP_032848217.1">
    <property type="nucleotide sequence ID" value="NZ_CP077158.1"/>
</dbReference>
<dbReference type="AlphaFoldDB" id="A0A2C5ZGB1"/>
<evidence type="ECO:0008006" key="3">
    <source>
        <dbReference type="Google" id="ProtNLM"/>
    </source>
</evidence>
<proteinExistence type="predicted"/>
<organism evidence="1 2">
    <name type="scientific">Fusobacterium nucleatum subsp. polymorphum</name>
    <name type="common">Fusobacterium polymorphum</name>
    <dbReference type="NCBI Taxonomy" id="76857"/>
    <lineage>
        <taxon>Bacteria</taxon>
        <taxon>Fusobacteriati</taxon>
        <taxon>Fusobacteriota</taxon>
        <taxon>Fusobacteriia</taxon>
        <taxon>Fusobacteriales</taxon>
        <taxon>Fusobacteriaceae</taxon>
        <taxon>Fusobacterium</taxon>
    </lineage>
</organism>
<sequence length="185" mass="21382">MYPDKEEKIFILKSAICKKGHLQESILKSNEKCLNKFCQDCGSEIIDACPNCNSIIQGGTLKVKKEIDLYNTDFFNQRYYEKEYRIPTSYIPKYCHNCGKPYPWTEEFLNVYKETLSIALENKTELQNKIYSATEELVKNNFDLKSPVANFFKLLLNKTGDLAKDVVVNTLSSVASEQFLQFLVK</sequence>
<dbReference type="EMBL" id="NIRK01000001">
    <property type="protein sequence ID" value="PHH98439.1"/>
    <property type="molecule type" value="Genomic_DNA"/>
</dbReference>